<evidence type="ECO:0000256" key="1">
    <source>
        <dbReference type="SAM" id="SignalP"/>
    </source>
</evidence>
<protein>
    <recommendedName>
        <fullName evidence="4">Secreted protein</fullName>
    </recommendedName>
</protein>
<dbReference type="Proteomes" id="UP000315010">
    <property type="component" value="Unassembled WGS sequence"/>
</dbReference>
<dbReference type="AlphaFoldDB" id="A0A5C5YYA2"/>
<feature type="chain" id="PRO_5022790464" description="Secreted protein" evidence="1">
    <location>
        <begin position="25"/>
        <end position="247"/>
    </location>
</feature>
<evidence type="ECO:0000313" key="2">
    <source>
        <dbReference type="EMBL" id="TWT80089.1"/>
    </source>
</evidence>
<dbReference type="RefSeq" id="WP_146395179.1">
    <property type="nucleotide sequence ID" value="NZ_SJPJ01000001.1"/>
</dbReference>
<gene>
    <name evidence="2" type="ORF">CA13_15020</name>
</gene>
<name>A0A5C5YYA2_9BACT</name>
<accession>A0A5C5YYA2</accession>
<keyword evidence="1" id="KW-0732">Signal</keyword>
<organism evidence="2 3">
    <name type="scientific">Novipirellula herctigrandis</name>
    <dbReference type="NCBI Taxonomy" id="2527986"/>
    <lineage>
        <taxon>Bacteria</taxon>
        <taxon>Pseudomonadati</taxon>
        <taxon>Planctomycetota</taxon>
        <taxon>Planctomycetia</taxon>
        <taxon>Pirellulales</taxon>
        <taxon>Pirellulaceae</taxon>
        <taxon>Novipirellula</taxon>
    </lineage>
</organism>
<keyword evidence="3" id="KW-1185">Reference proteome</keyword>
<feature type="signal peptide" evidence="1">
    <location>
        <begin position="1"/>
        <end position="24"/>
    </location>
</feature>
<evidence type="ECO:0000313" key="3">
    <source>
        <dbReference type="Proteomes" id="UP000315010"/>
    </source>
</evidence>
<dbReference type="OrthoDB" id="292392at2"/>
<reference evidence="2 3" key="1">
    <citation type="submission" date="2019-02" db="EMBL/GenBank/DDBJ databases">
        <title>Deep-cultivation of Planctomycetes and their phenomic and genomic characterization uncovers novel biology.</title>
        <authorList>
            <person name="Wiegand S."/>
            <person name="Jogler M."/>
            <person name="Boedeker C."/>
            <person name="Pinto D."/>
            <person name="Vollmers J."/>
            <person name="Rivas-Marin E."/>
            <person name="Kohn T."/>
            <person name="Peeters S.H."/>
            <person name="Heuer A."/>
            <person name="Rast P."/>
            <person name="Oberbeckmann S."/>
            <person name="Bunk B."/>
            <person name="Jeske O."/>
            <person name="Meyerdierks A."/>
            <person name="Storesund J.E."/>
            <person name="Kallscheuer N."/>
            <person name="Luecker S."/>
            <person name="Lage O.M."/>
            <person name="Pohl T."/>
            <person name="Merkel B.J."/>
            <person name="Hornburger P."/>
            <person name="Mueller R.-W."/>
            <person name="Bruemmer F."/>
            <person name="Labrenz M."/>
            <person name="Spormann A.M."/>
            <person name="Op Den Camp H."/>
            <person name="Overmann J."/>
            <person name="Amann R."/>
            <person name="Jetten M.S.M."/>
            <person name="Mascher T."/>
            <person name="Medema M.H."/>
            <person name="Devos D.P."/>
            <person name="Kaster A.-K."/>
            <person name="Ovreas L."/>
            <person name="Rohde M."/>
            <person name="Galperin M.Y."/>
            <person name="Jogler C."/>
        </authorList>
    </citation>
    <scope>NUCLEOTIDE SEQUENCE [LARGE SCALE GENOMIC DNA]</scope>
    <source>
        <strain evidence="2 3">CA13</strain>
    </source>
</reference>
<sequence length="247" mass="28593" precursor="true">MTRWIPQTLGIVIAAMFFSTSARAAQNSPLYCAADEYRDAVCHFERDVIRLHYIERSDKRLVDRLEDMTSRLRSESRRAKDFDRLVCTWEEIQRLHYAVNAALFNRPCYPCNPKLEACWRRVEYAFHAYSAAFRQCALGSHRDHDHSFGPRHGQYYQERFEQPRVAPPLTPPIQPIEPIRSTRPSFDVSPYSVRPLSPSVPAWHDERVPTRQYGVDSRVESRYEPRGVSSRQIGAAIVGALLSRALN</sequence>
<evidence type="ECO:0008006" key="4">
    <source>
        <dbReference type="Google" id="ProtNLM"/>
    </source>
</evidence>
<dbReference type="EMBL" id="SJPJ01000001">
    <property type="protein sequence ID" value="TWT80089.1"/>
    <property type="molecule type" value="Genomic_DNA"/>
</dbReference>
<comment type="caution">
    <text evidence="2">The sequence shown here is derived from an EMBL/GenBank/DDBJ whole genome shotgun (WGS) entry which is preliminary data.</text>
</comment>
<proteinExistence type="predicted"/>